<dbReference type="OrthoDB" id="9106378at2"/>
<dbReference type="AlphaFoldDB" id="A1K4S4"/>
<proteinExistence type="predicted"/>
<dbReference type="eggNOG" id="ENOG50302C1">
    <property type="taxonomic scope" value="Bacteria"/>
</dbReference>
<dbReference type="EMBL" id="AM406670">
    <property type="protein sequence ID" value="CAL93829.1"/>
    <property type="molecule type" value="Genomic_DNA"/>
</dbReference>
<dbReference type="RefSeq" id="WP_011764945.1">
    <property type="nucleotide sequence ID" value="NC_008702.1"/>
</dbReference>
<evidence type="ECO:0000313" key="1">
    <source>
        <dbReference type="EMBL" id="CAL93829.1"/>
    </source>
</evidence>
<dbReference type="KEGG" id="aoa:dqs_1327"/>
<keyword evidence="2" id="KW-1185">Reference proteome</keyword>
<organism evidence="1 2">
    <name type="scientific">Azoarcus sp. (strain BH72)</name>
    <dbReference type="NCBI Taxonomy" id="418699"/>
    <lineage>
        <taxon>Bacteria</taxon>
        <taxon>Pseudomonadati</taxon>
        <taxon>Pseudomonadota</taxon>
        <taxon>Betaproteobacteria</taxon>
        <taxon>Rhodocyclales</taxon>
        <taxon>Zoogloeaceae</taxon>
        <taxon>Azoarcus</taxon>
    </lineage>
</organism>
<dbReference type="KEGG" id="azo:azo1212"/>
<protein>
    <submittedName>
        <fullName evidence="1">Uncharacterized protein</fullName>
    </submittedName>
</protein>
<dbReference type="STRING" id="62928.azo1212"/>
<accession>A1K4S4</accession>
<reference evidence="1 2" key="1">
    <citation type="journal article" date="2006" name="Nat. Biotechnol.">
        <title>Complete genome of the mutualistic, N2-fixing grass endophyte Azoarcus sp. strain BH72.</title>
        <authorList>
            <person name="Krause A."/>
            <person name="Ramakumar A."/>
            <person name="Bartels D."/>
            <person name="Battistoni F."/>
            <person name="Bekel T."/>
            <person name="Boch J."/>
            <person name="Boehm M."/>
            <person name="Friedrich F."/>
            <person name="Hurek T."/>
            <person name="Krause L."/>
            <person name="Linke B."/>
            <person name="McHardy A.C."/>
            <person name="Sarkar A."/>
            <person name="Schneiker S."/>
            <person name="Syed A.A."/>
            <person name="Thauer R."/>
            <person name="Vorhoelter F.-J."/>
            <person name="Weidner S."/>
            <person name="Puehler A."/>
            <person name="Reinhold-Hurek B."/>
            <person name="Kaiser O."/>
            <person name="Goesmann A."/>
        </authorList>
    </citation>
    <scope>NUCLEOTIDE SEQUENCE [LARGE SCALE GENOMIC DNA]</scope>
    <source>
        <strain evidence="1 2">BH72</strain>
    </source>
</reference>
<dbReference type="Proteomes" id="UP000002588">
    <property type="component" value="Chromosome"/>
</dbReference>
<name>A1K4S4_AZOSB</name>
<evidence type="ECO:0000313" key="2">
    <source>
        <dbReference type="Proteomes" id="UP000002588"/>
    </source>
</evidence>
<gene>
    <name evidence="1" type="ordered locus">azo1212</name>
</gene>
<sequence length="71" mass="7633">MSNETQASTEIDPAEAAAKDGFFERIAAVSEDMIQAYGREFAMGTLLLAARYIAQSRAAEAEPAPQIITQP</sequence>
<dbReference type="HOGENOM" id="CLU_202320_0_0_4"/>